<reference evidence="2 3" key="1">
    <citation type="journal article" date="2023" name="Life. Sci Alliance">
        <title>Evolutionary insights into 3D genome organization and epigenetic landscape of Vigna mungo.</title>
        <authorList>
            <person name="Junaid A."/>
            <person name="Singh B."/>
            <person name="Bhatia S."/>
        </authorList>
    </citation>
    <scope>NUCLEOTIDE SEQUENCE [LARGE SCALE GENOMIC DNA]</scope>
    <source>
        <strain evidence="2">Urdbean</strain>
    </source>
</reference>
<dbReference type="Proteomes" id="UP001374535">
    <property type="component" value="Chromosome 4"/>
</dbReference>
<dbReference type="AlphaFoldDB" id="A0AAQ3NP07"/>
<organism evidence="2 3">
    <name type="scientific">Vigna mungo</name>
    <name type="common">Black gram</name>
    <name type="synonym">Phaseolus mungo</name>
    <dbReference type="NCBI Taxonomy" id="3915"/>
    <lineage>
        <taxon>Eukaryota</taxon>
        <taxon>Viridiplantae</taxon>
        <taxon>Streptophyta</taxon>
        <taxon>Embryophyta</taxon>
        <taxon>Tracheophyta</taxon>
        <taxon>Spermatophyta</taxon>
        <taxon>Magnoliopsida</taxon>
        <taxon>eudicotyledons</taxon>
        <taxon>Gunneridae</taxon>
        <taxon>Pentapetalae</taxon>
        <taxon>rosids</taxon>
        <taxon>fabids</taxon>
        <taxon>Fabales</taxon>
        <taxon>Fabaceae</taxon>
        <taxon>Papilionoideae</taxon>
        <taxon>50 kb inversion clade</taxon>
        <taxon>NPAAA clade</taxon>
        <taxon>indigoferoid/millettioid clade</taxon>
        <taxon>Phaseoleae</taxon>
        <taxon>Vigna</taxon>
    </lineage>
</organism>
<protein>
    <submittedName>
        <fullName evidence="2">Uncharacterized protein</fullName>
    </submittedName>
</protein>
<dbReference type="PRINTS" id="PR00081">
    <property type="entry name" value="GDHRDH"/>
</dbReference>
<name>A0AAQ3NP07_VIGMU</name>
<dbReference type="Pfam" id="PF00106">
    <property type="entry name" value="adh_short"/>
    <property type="match status" value="1"/>
</dbReference>
<dbReference type="SUPFAM" id="SSF51735">
    <property type="entry name" value="NAD(P)-binding Rossmann-fold domains"/>
    <property type="match status" value="1"/>
</dbReference>
<evidence type="ECO:0000313" key="3">
    <source>
        <dbReference type="Proteomes" id="UP001374535"/>
    </source>
</evidence>
<dbReference type="InterPro" id="IPR002347">
    <property type="entry name" value="SDR_fam"/>
</dbReference>
<feature type="compositionally biased region" description="Basic and acidic residues" evidence="1">
    <location>
        <begin position="241"/>
        <end position="251"/>
    </location>
</feature>
<proteinExistence type="predicted"/>
<evidence type="ECO:0000256" key="1">
    <source>
        <dbReference type="SAM" id="MobiDB-lite"/>
    </source>
</evidence>
<sequence length="251" mass="26984">MWWLFGRKNGSGFSSSSTAEEVTQGIDGSNLTAIVTGATSGIGVETARVLAMRGVHVIMGVRNLVTAKDVKEVILKEIPTAKLDYMELDLSSMASVRKFASNFISSGLPLNILINNAGIFGTPFTLSEDNIELQFATNHIGPFLLTNLCLDIMKKTAHESKKQGRVVNVSSIAHHEEGVDITANSLHPGVVLTNIFRHTILSGLINTVGRLVFKNVQQVVRVAVSRKHAGPSSGHGGSIEEGDKKLSFSFD</sequence>
<gene>
    <name evidence="2" type="ORF">V8G54_011107</name>
</gene>
<feature type="region of interest" description="Disordered" evidence="1">
    <location>
        <begin position="227"/>
        <end position="251"/>
    </location>
</feature>
<dbReference type="EMBL" id="CP144697">
    <property type="protein sequence ID" value="WVZ13541.1"/>
    <property type="molecule type" value="Genomic_DNA"/>
</dbReference>
<dbReference type="PANTHER" id="PTHR48476:SF1">
    <property type="entry name" value="SHORT-CHAIN DEHYDROGENASE TIC 32, CHLOROPLASTIC-LIKE"/>
    <property type="match status" value="1"/>
</dbReference>
<evidence type="ECO:0000313" key="2">
    <source>
        <dbReference type="EMBL" id="WVZ13541.1"/>
    </source>
</evidence>
<dbReference type="Gene3D" id="3.40.50.720">
    <property type="entry name" value="NAD(P)-binding Rossmann-like Domain"/>
    <property type="match status" value="1"/>
</dbReference>
<dbReference type="PANTHER" id="PTHR48476">
    <property type="entry name" value="SHORT-CHAIN DEHYDROGENASE TIC 32, CHLOROPLASTIC-LIKE"/>
    <property type="match status" value="1"/>
</dbReference>
<accession>A0AAQ3NP07</accession>
<dbReference type="InterPro" id="IPR055280">
    <property type="entry name" value="TIC32"/>
</dbReference>
<dbReference type="InterPro" id="IPR036291">
    <property type="entry name" value="NAD(P)-bd_dom_sf"/>
</dbReference>
<keyword evidence="3" id="KW-1185">Reference proteome</keyword>